<gene>
    <name evidence="1" type="ORF">BJ322DRAFT_1019201</name>
</gene>
<evidence type="ECO:0000313" key="1">
    <source>
        <dbReference type="EMBL" id="KAF9788720.1"/>
    </source>
</evidence>
<protein>
    <submittedName>
        <fullName evidence="1">Uncharacterized protein</fullName>
    </submittedName>
</protein>
<dbReference type="EMBL" id="WIUZ02000004">
    <property type="protein sequence ID" value="KAF9788720.1"/>
    <property type="molecule type" value="Genomic_DNA"/>
</dbReference>
<dbReference type="Proteomes" id="UP000736335">
    <property type="component" value="Unassembled WGS sequence"/>
</dbReference>
<keyword evidence="2" id="KW-1185">Reference proteome</keyword>
<reference evidence="1" key="2">
    <citation type="submission" date="2020-11" db="EMBL/GenBank/DDBJ databases">
        <authorList>
            <consortium name="DOE Joint Genome Institute"/>
            <person name="Kuo A."/>
            <person name="Miyauchi S."/>
            <person name="Kiss E."/>
            <person name="Drula E."/>
            <person name="Kohler A."/>
            <person name="Sanchez-Garcia M."/>
            <person name="Andreopoulos B."/>
            <person name="Barry K.W."/>
            <person name="Bonito G."/>
            <person name="Buee M."/>
            <person name="Carver A."/>
            <person name="Chen C."/>
            <person name="Cichocki N."/>
            <person name="Clum A."/>
            <person name="Culley D."/>
            <person name="Crous P.W."/>
            <person name="Fauchery L."/>
            <person name="Girlanda M."/>
            <person name="Hayes R."/>
            <person name="Keri Z."/>
            <person name="Labutti K."/>
            <person name="Lipzen A."/>
            <person name="Lombard V."/>
            <person name="Magnuson J."/>
            <person name="Maillard F."/>
            <person name="Morin E."/>
            <person name="Murat C."/>
            <person name="Nolan M."/>
            <person name="Ohm R."/>
            <person name="Pangilinan J."/>
            <person name="Pereira M."/>
            <person name="Perotto S."/>
            <person name="Peter M."/>
            <person name="Riley R."/>
            <person name="Sitrit Y."/>
            <person name="Stielow B."/>
            <person name="Szollosi G."/>
            <person name="Zifcakova L."/>
            <person name="Stursova M."/>
            <person name="Spatafora J.W."/>
            <person name="Tedersoo L."/>
            <person name="Vaario L.-M."/>
            <person name="Yamada A."/>
            <person name="Yan M."/>
            <person name="Wang P."/>
            <person name="Xu J."/>
            <person name="Bruns T."/>
            <person name="Baldrian P."/>
            <person name="Vilgalys R."/>
            <person name="Henrissat B."/>
            <person name="Grigoriev I.V."/>
            <person name="Hibbett D."/>
            <person name="Nagy L.G."/>
            <person name="Martin F.M."/>
        </authorList>
    </citation>
    <scope>NUCLEOTIDE SEQUENCE</scope>
    <source>
        <strain evidence="1">UH-Tt-Lm1</strain>
    </source>
</reference>
<evidence type="ECO:0000313" key="2">
    <source>
        <dbReference type="Proteomes" id="UP000736335"/>
    </source>
</evidence>
<comment type="caution">
    <text evidence="1">The sequence shown here is derived from an EMBL/GenBank/DDBJ whole genome shotgun (WGS) entry which is preliminary data.</text>
</comment>
<name>A0A9P6LA40_9AGAM</name>
<sequence>MKKQVPYNLIPIPDKAPPRILETPMRMSSIYRLESDAILLPPYRNPSMDDYRHKLQQEPSNVQMLREVADHRKSRAGIDKADGVIKDYTDATRLHSTWRVQNDLTHCFTSRLLAPVRPTWTVPTSITAWSTMIKRPDARGWGKFLSQTPQQRFRSMTNVYVHSSCPLRPKVRTRGAVFRNEKTTPNFFWDSMTSCNLDSSNEQARKDLVPASTTLSITSWIWSSGSFGWLEVVRIRCLPLLRFTCTGRMLKLW</sequence>
<accession>A0A9P6LA40</accession>
<proteinExistence type="predicted"/>
<reference evidence="1" key="1">
    <citation type="journal article" date="2020" name="Nat. Commun.">
        <title>Large-scale genome sequencing of mycorrhizal fungi provides insights into the early evolution of symbiotic traits.</title>
        <authorList>
            <person name="Miyauchi S."/>
            <person name="Kiss E."/>
            <person name="Kuo A."/>
            <person name="Drula E."/>
            <person name="Kohler A."/>
            <person name="Sanchez-Garcia M."/>
            <person name="Morin E."/>
            <person name="Andreopoulos B."/>
            <person name="Barry K.W."/>
            <person name="Bonito G."/>
            <person name="Buee M."/>
            <person name="Carver A."/>
            <person name="Chen C."/>
            <person name="Cichocki N."/>
            <person name="Clum A."/>
            <person name="Culley D."/>
            <person name="Crous P.W."/>
            <person name="Fauchery L."/>
            <person name="Girlanda M."/>
            <person name="Hayes R.D."/>
            <person name="Keri Z."/>
            <person name="LaButti K."/>
            <person name="Lipzen A."/>
            <person name="Lombard V."/>
            <person name="Magnuson J."/>
            <person name="Maillard F."/>
            <person name="Murat C."/>
            <person name="Nolan M."/>
            <person name="Ohm R.A."/>
            <person name="Pangilinan J."/>
            <person name="Pereira M.F."/>
            <person name="Perotto S."/>
            <person name="Peter M."/>
            <person name="Pfister S."/>
            <person name="Riley R."/>
            <person name="Sitrit Y."/>
            <person name="Stielow J.B."/>
            <person name="Szollosi G."/>
            <person name="Zifcakova L."/>
            <person name="Stursova M."/>
            <person name="Spatafora J.W."/>
            <person name="Tedersoo L."/>
            <person name="Vaario L.M."/>
            <person name="Yamada A."/>
            <person name="Yan M."/>
            <person name="Wang P."/>
            <person name="Xu J."/>
            <person name="Bruns T."/>
            <person name="Baldrian P."/>
            <person name="Vilgalys R."/>
            <person name="Dunand C."/>
            <person name="Henrissat B."/>
            <person name="Grigoriev I.V."/>
            <person name="Hibbett D."/>
            <person name="Nagy L.G."/>
            <person name="Martin F.M."/>
        </authorList>
    </citation>
    <scope>NUCLEOTIDE SEQUENCE</scope>
    <source>
        <strain evidence="1">UH-Tt-Lm1</strain>
    </source>
</reference>
<organism evidence="1 2">
    <name type="scientific">Thelephora terrestris</name>
    <dbReference type="NCBI Taxonomy" id="56493"/>
    <lineage>
        <taxon>Eukaryota</taxon>
        <taxon>Fungi</taxon>
        <taxon>Dikarya</taxon>
        <taxon>Basidiomycota</taxon>
        <taxon>Agaricomycotina</taxon>
        <taxon>Agaricomycetes</taxon>
        <taxon>Thelephorales</taxon>
        <taxon>Thelephoraceae</taxon>
        <taxon>Thelephora</taxon>
    </lineage>
</organism>
<dbReference type="AlphaFoldDB" id="A0A9P6LA40"/>